<dbReference type="KEGG" id="cant:NCTC13489_02933"/>
<dbReference type="Proteomes" id="UP000028349">
    <property type="component" value="Unassembled WGS sequence"/>
</dbReference>
<evidence type="ECO:0000313" key="4">
    <source>
        <dbReference type="Proteomes" id="UP000270036"/>
    </source>
</evidence>
<evidence type="ECO:0000313" key="2">
    <source>
        <dbReference type="EMBL" id="VEI01720.1"/>
    </source>
</evidence>
<organism evidence="2 4">
    <name type="scientific">Kaistella antarctica</name>
    <dbReference type="NCBI Taxonomy" id="266748"/>
    <lineage>
        <taxon>Bacteria</taxon>
        <taxon>Pseudomonadati</taxon>
        <taxon>Bacteroidota</taxon>
        <taxon>Flavobacteriia</taxon>
        <taxon>Flavobacteriales</taxon>
        <taxon>Weeksellaceae</taxon>
        <taxon>Chryseobacterium group</taxon>
        <taxon>Kaistella</taxon>
    </lineage>
</organism>
<dbReference type="EMBL" id="LR134441">
    <property type="protein sequence ID" value="VEI01720.1"/>
    <property type="molecule type" value="Genomic_DNA"/>
</dbReference>
<dbReference type="AlphaFoldDB" id="A0A448NVD5"/>
<reference evidence="1 3" key="1">
    <citation type="submission" date="2014-07" db="EMBL/GenBank/DDBJ databases">
        <authorList>
            <person name="Pisani N.G."/>
            <person name="Newman J.D."/>
        </authorList>
    </citation>
    <scope>NUCLEOTIDE SEQUENCE [LARGE SCALE GENOMIC DNA]</scope>
    <source>
        <strain evidence="1 3">LMG 24720</strain>
    </source>
</reference>
<dbReference type="Proteomes" id="UP000270036">
    <property type="component" value="Chromosome"/>
</dbReference>
<proteinExistence type="predicted"/>
<dbReference type="EMBL" id="JPEP01000001">
    <property type="protein sequence ID" value="KEY20219.1"/>
    <property type="molecule type" value="Genomic_DNA"/>
</dbReference>
<evidence type="ECO:0000313" key="1">
    <source>
        <dbReference type="EMBL" id="KEY20219.1"/>
    </source>
</evidence>
<evidence type="ECO:0000313" key="3">
    <source>
        <dbReference type="Proteomes" id="UP000028349"/>
    </source>
</evidence>
<reference evidence="2 4" key="2">
    <citation type="submission" date="2018-12" db="EMBL/GenBank/DDBJ databases">
        <authorList>
            <consortium name="Pathogen Informatics"/>
        </authorList>
    </citation>
    <scope>NUCLEOTIDE SEQUENCE [LARGE SCALE GENOMIC DNA]</scope>
    <source>
        <strain evidence="2 4">NCTC13489</strain>
    </source>
</reference>
<sequence length="140" mass="16051">MNYTIVGLFPSQENIKEVSAGIEKSGIKNQDYIIYRTDKENAPELKKNFWDKLFGTPRAEAKIAPDHLITSVSVTSEEELKNVTQSFNDNKVVKIYEFKDMTLEEAKDLNYIKKIVQLRAKSHIYGMPEFTSSATLQNEL</sequence>
<dbReference type="OrthoDB" id="1259979at2"/>
<accession>A0A448NVD5</accession>
<dbReference type="STRING" id="266748.HY04_03155"/>
<name>A0A448NVD5_9FLAO</name>
<gene>
    <name evidence="1" type="ORF">HY04_03155</name>
    <name evidence="2" type="ORF">NCTC13489_02933</name>
</gene>
<keyword evidence="3" id="KW-1185">Reference proteome</keyword>
<dbReference type="RefSeq" id="WP_034717030.1">
    <property type="nucleotide sequence ID" value="NZ_FOIX01000002.1"/>
</dbReference>
<protein>
    <submittedName>
        <fullName evidence="2">Uncharacterized protein</fullName>
    </submittedName>
</protein>